<reference evidence="1 2" key="1">
    <citation type="submission" date="2014-08" db="EMBL/GenBank/DDBJ databases">
        <title>Whole genome shotgun sequence of Sphingomonas paucimobilis NBRC 13935.</title>
        <authorList>
            <person name="Hosoyama A."/>
            <person name="Hashimoto M."/>
            <person name="Hosoyama Y."/>
            <person name="Noguchi M."/>
            <person name="Uohara A."/>
            <person name="Ohji S."/>
            <person name="Katano-Makiyama Y."/>
            <person name="Ichikawa N."/>
            <person name="Kimura A."/>
            <person name="Yamazoe A."/>
            <person name="Fujita N."/>
        </authorList>
    </citation>
    <scope>NUCLEOTIDE SEQUENCE [LARGE SCALE GENOMIC DNA]</scope>
    <source>
        <strain evidence="1 2">NBRC 13935</strain>
    </source>
</reference>
<organism evidence="1 2">
    <name type="scientific">Sphingomonas paucimobilis NBRC 13935</name>
    <dbReference type="NCBI Taxonomy" id="1219050"/>
    <lineage>
        <taxon>Bacteria</taxon>
        <taxon>Pseudomonadati</taxon>
        <taxon>Pseudomonadota</taxon>
        <taxon>Alphaproteobacteria</taxon>
        <taxon>Sphingomonadales</taxon>
        <taxon>Sphingomonadaceae</taxon>
        <taxon>Sphingomonas</taxon>
    </lineage>
</organism>
<evidence type="ECO:0000313" key="2">
    <source>
        <dbReference type="Proteomes" id="UP000032025"/>
    </source>
</evidence>
<dbReference type="AlphaFoldDB" id="A0A0C9N882"/>
<dbReference type="InterPro" id="IPR036590">
    <property type="entry name" value="SRAP-like"/>
</dbReference>
<gene>
    <name evidence="1" type="ORF">SP6_62_00310</name>
</gene>
<dbReference type="EMBL" id="BBJS01000062">
    <property type="protein sequence ID" value="GAN15654.1"/>
    <property type="molecule type" value="Genomic_DNA"/>
</dbReference>
<keyword evidence="2" id="KW-1185">Reference proteome</keyword>
<dbReference type="Gene3D" id="3.90.1680.10">
    <property type="entry name" value="SOS response associated peptidase-like"/>
    <property type="match status" value="1"/>
</dbReference>
<evidence type="ECO:0000313" key="1">
    <source>
        <dbReference type="EMBL" id="GAN15654.1"/>
    </source>
</evidence>
<dbReference type="Proteomes" id="UP000032025">
    <property type="component" value="Unassembled WGS sequence"/>
</dbReference>
<dbReference type="SUPFAM" id="SSF143081">
    <property type="entry name" value="BB1717-like"/>
    <property type="match status" value="1"/>
</dbReference>
<sequence>MALGQCPVIVGPHPMAGMTPPSTDRATLDRTARELCRDFAIAQSGQGSWGAWSRLQDLHAGDPAFVLRGGKGGPILDTQRWDISGGEACWPTTQILSLSLPWWRRLAERPAQRCLIPLTAACVALSPSGVRSGRAAWFTLADSPLFTVAGLWRDHGGARCFAMLGCVSGHAPWSSLPMIIATEDRTRWLDGDWDDISALQAAWSPERIRIGLSDAPSAPYDRIDPIGAWQQDRAMGAR</sequence>
<comment type="caution">
    <text evidence="1">The sequence shown here is derived from an EMBL/GenBank/DDBJ whole genome shotgun (WGS) entry which is preliminary data.</text>
</comment>
<name>A0A0C9N882_SPHPI</name>
<protein>
    <submittedName>
        <fullName evidence="1">DNA, contig: SP662</fullName>
    </submittedName>
</protein>
<proteinExistence type="predicted"/>
<accession>A0A0C9N882</accession>